<dbReference type="GO" id="GO:0005634">
    <property type="term" value="C:nucleus"/>
    <property type="evidence" value="ECO:0007669"/>
    <property type="project" value="UniProtKB-ARBA"/>
</dbReference>
<evidence type="ECO:0000259" key="2">
    <source>
        <dbReference type="PROSITE" id="PS50994"/>
    </source>
</evidence>
<sequence length="280" mass="32150">MSDRGKHFNNTIVKDFCAKWNCNTHVIAAYSPWINGLVEGANKILLHVLKRLCAPNLGEDDHNALSWDELPLNWPDHLDDAVTALNHRILPALKFSLKELLLGQVINMPRTDLSNSTSTIRLSDVSTQMAYVAQQQLDGYDAAVRHAIKHKAAFDKRVLERTPGEVIFSIGQLVQFYRSKLDYTFDAKRKLLLKWSPPHRITAQLRNSYKLETLKGDKIAGEMHAQCLRAFIPREGTRLAEEQLEVEERLVRWQEQREQNWSNEDATRVFQGGHMEWGTP</sequence>
<dbReference type="GO" id="GO:0003723">
    <property type="term" value="F:RNA binding"/>
    <property type="evidence" value="ECO:0007669"/>
    <property type="project" value="UniProtKB-KW"/>
</dbReference>
<dbReference type="STRING" id="930992.A0A0D0A2W1"/>
<dbReference type="OrthoDB" id="2671406at2759"/>
<evidence type="ECO:0000256" key="1">
    <source>
        <dbReference type="ARBA" id="ARBA00022884"/>
    </source>
</evidence>
<keyword evidence="4" id="KW-1185">Reference proteome</keyword>
<proteinExistence type="predicted"/>
<dbReference type="InParanoid" id="A0A0D0A2W1"/>
<dbReference type="SUPFAM" id="SSF53098">
    <property type="entry name" value="Ribonuclease H-like"/>
    <property type="match status" value="1"/>
</dbReference>
<keyword evidence="1" id="KW-0694">RNA-binding</keyword>
<dbReference type="PROSITE" id="PS50994">
    <property type="entry name" value="INTEGRASE"/>
    <property type="match status" value="1"/>
</dbReference>
<evidence type="ECO:0000313" key="4">
    <source>
        <dbReference type="Proteomes" id="UP000054485"/>
    </source>
</evidence>
<gene>
    <name evidence="3" type="ORF">CY34DRAFT_26467</name>
</gene>
<dbReference type="GO" id="GO:0015074">
    <property type="term" value="P:DNA integration"/>
    <property type="evidence" value="ECO:0007669"/>
    <property type="project" value="InterPro"/>
</dbReference>
<evidence type="ECO:0000313" key="3">
    <source>
        <dbReference type="EMBL" id="KIK36026.1"/>
    </source>
</evidence>
<dbReference type="InterPro" id="IPR012337">
    <property type="entry name" value="RNaseH-like_sf"/>
</dbReference>
<reference evidence="4" key="2">
    <citation type="submission" date="2015-01" db="EMBL/GenBank/DDBJ databases">
        <title>Evolutionary Origins and Diversification of the Mycorrhizal Mutualists.</title>
        <authorList>
            <consortium name="DOE Joint Genome Institute"/>
            <consortium name="Mycorrhizal Genomics Consortium"/>
            <person name="Kohler A."/>
            <person name="Kuo A."/>
            <person name="Nagy L.G."/>
            <person name="Floudas D."/>
            <person name="Copeland A."/>
            <person name="Barry K.W."/>
            <person name="Cichocki N."/>
            <person name="Veneault-Fourrey C."/>
            <person name="LaButti K."/>
            <person name="Lindquist E.A."/>
            <person name="Lipzen A."/>
            <person name="Lundell T."/>
            <person name="Morin E."/>
            <person name="Murat C."/>
            <person name="Riley R."/>
            <person name="Ohm R."/>
            <person name="Sun H."/>
            <person name="Tunlid A."/>
            <person name="Henrissat B."/>
            <person name="Grigoriev I.V."/>
            <person name="Hibbett D.S."/>
            <person name="Martin F."/>
        </authorList>
    </citation>
    <scope>NUCLEOTIDE SEQUENCE [LARGE SCALE GENOMIC DNA]</scope>
    <source>
        <strain evidence="4">UH-Slu-Lm8-n1</strain>
    </source>
</reference>
<dbReference type="InterPro" id="IPR036397">
    <property type="entry name" value="RNaseH_sf"/>
</dbReference>
<accession>A0A0D0A2W1</accession>
<organism evidence="3 4">
    <name type="scientific">Suillus luteus UH-Slu-Lm8-n1</name>
    <dbReference type="NCBI Taxonomy" id="930992"/>
    <lineage>
        <taxon>Eukaryota</taxon>
        <taxon>Fungi</taxon>
        <taxon>Dikarya</taxon>
        <taxon>Basidiomycota</taxon>
        <taxon>Agaricomycotina</taxon>
        <taxon>Agaricomycetes</taxon>
        <taxon>Agaricomycetidae</taxon>
        <taxon>Boletales</taxon>
        <taxon>Suillineae</taxon>
        <taxon>Suillaceae</taxon>
        <taxon>Suillus</taxon>
    </lineage>
</organism>
<feature type="domain" description="Integrase catalytic" evidence="2">
    <location>
        <begin position="1"/>
        <end position="99"/>
    </location>
</feature>
<dbReference type="AlphaFoldDB" id="A0A0D0A2W1"/>
<dbReference type="HOGENOM" id="CLU_058076_0_0_1"/>
<dbReference type="InterPro" id="IPR001584">
    <property type="entry name" value="Integrase_cat-core"/>
</dbReference>
<dbReference type="Gene3D" id="3.30.420.10">
    <property type="entry name" value="Ribonuclease H-like superfamily/Ribonuclease H"/>
    <property type="match status" value="1"/>
</dbReference>
<reference evidence="3 4" key="1">
    <citation type="submission" date="2014-04" db="EMBL/GenBank/DDBJ databases">
        <authorList>
            <consortium name="DOE Joint Genome Institute"/>
            <person name="Kuo A."/>
            <person name="Ruytinx J."/>
            <person name="Rineau F."/>
            <person name="Colpaert J."/>
            <person name="Kohler A."/>
            <person name="Nagy L.G."/>
            <person name="Floudas D."/>
            <person name="Copeland A."/>
            <person name="Barry K.W."/>
            <person name="Cichocki N."/>
            <person name="Veneault-Fourrey C."/>
            <person name="LaButti K."/>
            <person name="Lindquist E.A."/>
            <person name="Lipzen A."/>
            <person name="Lundell T."/>
            <person name="Morin E."/>
            <person name="Murat C."/>
            <person name="Sun H."/>
            <person name="Tunlid A."/>
            <person name="Henrissat B."/>
            <person name="Grigoriev I.V."/>
            <person name="Hibbett D.S."/>
            <person name="Martin F."/>
            <person name="Nordberg H.P."/>
            <person name="Cantor M.N."/>
            <person name="Hua S.X."/>
        </authorList>
    </citation>
    <scope>NUCLEOTIDE SEQUENCE [LARGE SCALE GENOMIC DNA]</scope>
    <source>
        <strain evidence="3 4">UH-Slu-Lm8-n1</strain>
    </source>
</reference>
<name>A0A0D0A2W1_9AGAM</name>
<dbReference type="Proteomes" id="UP000054485">
    <property type="component" value="Unassembled WGS sequence"/>
</dbReference>
<protein>
    <recommendedName>
        <fullName evidence="2">Integrase catalytic domain-containing protein</fullName>
    </recommendedName>
</protein>
<dbReference type="EMBL" id="KN835567">
    <property type="protein sequence ID" value="KIK36026.1"/>
    <property type="molecule type" value="Genomic_DNA"/>
</dbReference>